<dbReference type="SUPFAM" id="SSF46689">
    <property type="entry name" value="Homeodomain-like"/>
    <property type="match status" value="1"/>
</dbReference>
<organism evidence="1 2">
    <name type="scientific">Spiroplasma culicicola AES-1</name>
    <dbReference type="NCBI Taxonomy" id="1276246"/>
    <lineage>
        <taxon>Bacteria</taxon>
        <taxon>Bacillati</taxon>
        <taxon>Mycoplasmatota</taxon>
        <taxon>Mollicutes</taxon>
        <taxon>Entomoplasmatales</taxon>
        <taxon>Spiroplasmataceae</taxon>
        <taxon>Spiroplasma</taxon>
    </lineage>
</organism>
<evidence type="ECO:0008006" key="3">
    <source>
        <dbReference type="Google" id="ProtNLM"/>
    </source>
</evidence>
<dbReference type="AlphaFoldDB" id="W6A742"/>
<reference evidence="1 2" key="1">
    <citation type="journal article" date="2014" name="Genome Biol. Evol.">
        <title>Molecular evolution of the substrate utilization strategies and putative virulence factors in mosquito-associated Spiroplasma species.</title>
        <authorList>
            <person name="Chang T.H."/>
            <person name="Lo W.S."/>
            <person name="Ku C."/>
            <person name="Chen L.L."/>
            <person name="Kuo C.H."/>
        </authorList>
    </citation>
    <scope>NUCLEOTIDE SEQUENCE [LARGE SCALE GENOMIC DNA]</scope>
    <source>
        <strain evidence="1">AES-1</strain>
    </source>
</reference>
<dbReference type="EMBL" id="CP006681">
    <property type="protein sequence ID" value="AHI52958.1"/>
    <property type="molecule type" value="Genomic_DNA"/>
</dbReference>
<dbReference type="eggNOG" id="COG1737">
    <property type="taxonomic scope" value="Bacteria"/>
</dbReference>
<dbReference type="STRING" id="1276246.SCULI_v1c06170"/>
<sequence length="257" mass="30199">MISIYERIENVARQEENSSYKIIAKNILEDFRGGLFRTQKDLSDKCFVSMSTVTQFSKHLLLSGYRELVVRLKVEREKFNLALNNKKDEFYKETNQKRFELLKNIYEWSKKNEDWLSSIINEINVMRKVLIVASWQAKDVCDILSKLLQSKLIRVKFINNDADILALNNAATYKDWVKLCIISGRDNNTLINFYLKTLIKEKHSSNFLISSASQIDKVKTIPFDKTLILNYDNDDSSYARRTMAMHLIFHEIFESIK</sequence>
<dbReference type="InterPro" id="IPR036388">
    <property type="entry name" value="WH-like_DNA-bd_sf"/>
</dbReference>
<name>W6A742_9MOLU</name>
<dbReference type="InterPro" id="IPR009057">
    <property type="entry name" value="Homeodomain-like_sf"/>
</dbReference>
<gene>
    <name evidence="1" type="ORF">SCULI_v1c06170</name>
</gene>
<evidence type="ECO:0000313" key="1">
    <source>
        <dbReference type="EMBL" id="AHI52958.1"/>
    </source>
</evidence>
<dbReference type="PATRIC" id="fig|1276246.3.peg.616"/>
<accession>W6A742</accession>
<dbReference type="HOGENOM" id="CLU_096776_0_0_14"/>
<proteinExistence type="predicted"/>
<dbReference type="KEGG" id="scq:SCULI_v1c06170"/>
<protein>
    <recommendedName>
        <fullName evidence="3">HTH rpiR-type domain-containing protein</fullName>
    </recommendedName>
</protein>
<evidence type="ECO:0000313" key="2">
    <source>
        <dbReference type="Proteomes" id="UP000019267"/>
    </source>
</evidence>
<dbReference type="Gene3D" id="1.10.10.10">
    <property type="entry name" value="Winged helix-like DNA-binding domain superfamily/Winged helix DNA-binding domain"/>
    <property type="match status" value="1"/>
</dbReference>
<dbReference type="Proteomes" id="UP000019267">
    <property type="component" value="Chromosome"/>
</dbReference>
<keyword evidence="2" id="KW-1185">Reference proteome</keyword>